<keyword evidence="2 6" id="KW-0963">Cytoplasm</keyword>
<sequence>MQIRYFFRSTRAVAESAYARLEPAFEDEGAPLAITEIDEAAGLWEVAAYLEVAVGDDGEAVSGDERAEEFRAAAGLGADVEIGCEVLPDKDWMADVLAELKPVRAGRFVVHGAHDRDKIGAHELSIEIEAGMAFGTGHHGTTAGCLTLIDRVVRKRRPRAVLDLGTGSAVLAIALAKLARLAVIATDIDPVAVSVAAQNVRANEVAGLVETVRADGFAVPAVRRRAPFDLIVANILAGPLIRLAPDFRRHAARNADVVLSGILVEQAPAVRAAFRAQGFAHRETLVMGEWVALHLRRLAI</sequence>
<dbReference type="InterPro" id="IPR004498">
    <property type="entry name" value="Ribosomal_PrmA_MeTrfase"/>
</dbReference>
<evidence type="ECO:0000313" key="8">
    <source>
        <dbReference type="Proteomes" id="UP000678276"/>
    </source>
</evidence>
<protein>
    <recommendedName>
        <fullName evidence="6">Ribosomal protein L11 methyltransferase</fullName>
        <shortName evidence="6">L11 Mtase</shortName>
        <ecNumber evidence="6">2.1.1.-</ecNumber>
    </recommendedName>
</protein>
<dbReference type="EMBL" id="JAGJCF010000002">
    <property type="protein sequence ID" value="MBP0614780.1"/>
    <property type="molecule type" value="Genomic_DNA"/>
</dbReference>
<dbReference type="NCBIfam" id="NF001784">
    <property type="entry name" value="PRK00517.2-1"/>
    <property type="match status" value="1"/>
</dbReference>
<dbReference type="GO" id="GO:0005840">
    <property type="term" value="C:ribosome"/>
    <property type="evidence" value="ECO:0007669"/>
    <property type="project" value="UniProtKB-KW"/>
</dbReference>
<feature type="binding site" evidence="6">
    <location>
        <position position="142"/>
    </location>
    <ligand>
        <name>S-adenosyl-L-methionine</name>
        <dbReference type="ChEBI" id="CHEBI:59789"/>
    </ligand>
</feature>
<dbReference type="PANTHER" id="PTHR43648">
    <property type="entry name" value="ELECTRON TRANSFER FLAVOPROTEIN BETA SUBUNIT LYSINE METHYLTRANSFERASE"/>
    <property type="match status" value="1"/>
</dbReference>
<accession>A0ABS4BFS5</accession>
<name>A0ABS4BFS5_9HYPH</name>
<comment type="caution">
    <text evidence="7">The sequence shown here is derived from an EMBL/GenBank/DDBJ whole genome shotgun (WGS) entry which is preliminary data.</text>
</comment>
<dbReference type="GO" id="GO:0008168">
    <property type="term" value="F:methyltransferase activity"/>
    <property type="evidence" value="ECO:0007669"/>
    <property type="project" value="UniProtKB-KW"/>
</dbReference>
<evidence type="ECO:0000256" key="6">
    <source>
        <dbReference type="HAMAP-Rule" id="MF_00735"/>
    </source>
</evidence>
<organism evidence="7 8">
    <name type="scientific">Jiella mangrovi</name>
    <dbReference type="NCBI Taxonomy" id="2821407"/>
    <lineage>
        <taxon>Bacteria</taxon>
        <taxon>Pseudomonadati</taxon>
        <taxon>Pseudomonadota</taxon>
        <taxon>Alphaproteobacteria</taxon>
        <taxon>Hyphomicrobiales</taxon>
        <taxon>Aurantimonadaceae</taxon>
        <taxon>Jiella</taxon>
    </lineage>
</organism>
<reference evidence="7 8" key="1">
    <citation type="submission" date="2021-04" db="EMBL/GenBank/DDBJ databases">
        <title>Whole genome sequence of Jiella sp. KSK16Y-1.</title>
        <authorList>
            <person name="Tuo L."/>
        </authorList>
    </citation>
    <scope>NUCLEOTIDE SEQUENCE [LARGE SCALE GENOMIC DNA]</scope>
    <source>
        <strain evidence="7 8">KSK16Y-1</strain>
    </source>
</reference>
<evidence type="ECO:0000256" key="5">
    <source>
        <dbReference type="ARBA" id="ARBA00022691"/>
    </source>
</evidence>
<keyword evidence="5 6" id="KW-0949">S-adenosyl-L-methionine</keyword>
<keyword evidence="7" id="KW-0689">Ribosomal protein</keyword>
<dbReference type="InterPro" id="IPR050078">
    <property type="entry name" value="Ribosomal_L11_MeTrfase_PrmA"/>
</dbReference>
<evidence type="ECO:0000256" key="4">
    <source>
        <dbReference type="ARBA" id="ARBA00022679"/>
    </source>
</evidence>
<comment type="similarity">
    <text evidence="1 6">Belongs to the methyltransferase superfamily. PrmA family.</text>
</comment>
<dbReference type="Gene3D" id="3.40.50.150">
    <property type="entry name" value="Vaccinia Virus protein VP39"/>
    <property type="match status" value="1"/>
</dbReference>
<keyword evidence="7" id="KW-0687">Ribonucleoprotein</keyword>
<dbReference type="EC" id="2.1.1.-" evidence="6"/>
<proteinExistence type="inferred from homology"/>
<comment type="subcellular location">
    <subcellularLocation>
        <location evidence="6">Cytoplasm</location>
    </subcellularLocation>
</comment>
<evidence type="ECO:0000256" key="2">
    <source>
        <dbReference type="ARBA" id="ARBA00022490"/>
    </source>
</evidence>
<feature type="binding site" evidence="6">
    <location>
        <position position="234"/>
    </location>
    <ligand>
        <name>S-adenosyl-L-methionine</name>
        <dbReference type="ChEBI" id="CHEBI:59789"/>
    </ligand>
</feature>
<dbReference type="PANTHER" id="PTHR43648:SF1">
    <property type="entry name" value="ELECTRON TRANSFER FLAVOPROTEIN BETA SUBUNIT LYSINE METHYLTRANSFERASE"/>
    <property type="match status" value="1"/>
</dbReference>
<keyword evidence="4 6" id="KW-0808">Transferase</keyword>
<evidence type="ECO:0000256" key="3">
    <source>
        <dbReference type="ARBA" id="ARBA00022603"/>
    </source>
</evidence>
<dbReference type="Proteomes" id="UP000678276">
    <property type="component" value="Unassembled WGS sequence"/>
</dbReference>
<comment type="function">
    <text evidence="6">Methylates ribosomal protein L11.</text>
</comment>
<comment type="catalytic activity">
    <reaction evidence="6">
        <text>L-lysyl-[protein] + 3 S-adenosyl-L-methionine = N(6),N(6),N(6)-trimethyl-L-lysyl-[protein] + 3 S-adenosyl-L-homocysteine + 3 H(+)</text>
        <dbReference type="Rhea" id="RHEA:54192"/>
        <dbReference type="Rhea" id="RHEA-COMP:9752"/>
        <dbReference type="Rhea" id="RHEA-COMP:13826"/>
        <dbReference type="ChEBI" id="CHEBI:15378"/>
        <dbReference type="ChEBI" id="CHEBI:29969"/>
        <dbReference type="ChEBI" id="CHEBI:57856"/>
        <dbReference type="ChEBI" id="CHEBI:59789"/>
        <dbReference type="ChEBI" id="CHEBI:61961"/>
    </reaction>
</comment>
<dbReference type="GO" id="GO:0032259">
    <property type="term" value="P:methylation"/>
    <property type="evidence" value="ECO:0007669"/>
    <property type="project" value="UniProtKB-KW"/>
</dbReference>
<gene>
    <name evidence="6" type="primary">prmA</name>
    <name evidence="7" type="ORF">J6595_04220</name>
</gene>
<dbReference type="Pfam" id="PF06325">
    <property type="entry name" value="PrmA"/>
    <property type="match status" value="1"/>
</dbReference>
<evidence type="ECO:0000313" key="7">
    <source>
        <dbReference type="EMBL" id="MBP0614780.1"/>
    </source>
</evidence>
<feature type="binding site" evidence="6">
    <location>
        <position position="187"/>
    </location>
    <ligand>
        <name>S-adenosyl-L-methionine</name>
        <dbReference type="ChEBI" id="CHEBI:59789"/>
    </ligand>
</feature>
<dbReference type="HAMAP" id="MF_00735">
    <property type="entry name" value="Methyltr_PrmA"/>
    <property type="match status" value="1"/>
</dbReference>
<keyword evidence="3 6" id="KW-0489">Methyltransferase</keyword>
<keyword evidence="8" id="KW-1185">Reference proteome</keyword>
<dbReference type="InterPro" id="IPR029063">
    <property type="entry name" value="SAM-dependent_MTases_sf"/>
</dbReference>
<evidence type="ECO:0000256" key="1">
    <source>
        <dbReference type="ARBA" id="ARBA00009741"/>
    </source>
</evidence>
<dbReference type="SUPFAM" id="SSF53335">
    <property type="entry name" value="S-adenosyl-L-methionine-dependent methyltransferases"/>
    <property type="match status" value="1"/>
</dbReference>
<feature type="binding site" evidence="6">
    <location>
        <position position="165"/>
    </location>
    <ligand>
        <name>S-adenosyl-L-methionine</name>
        <dbReference type="ChEBI" id="CHEBI:59789"/>
    </ligand>
</feature>
<dbReference type="CDD" id="cd02440">
    <property type="entry name" value="AdoMet_MTases"/>
    <property type="match status" value="1"/>
</dbReference>